<dbReference type="EMBL" id="JAKWFO010000001">
    <property type="protein sequence ID" value="KAI9639677.1"/>
    <property type="molecule type" value="Genomic_DNA"/>
</dbReference>
<dbReference type="Pfam" id="PF04488">
    <property type="entry name" value="Gly_transf_sug"/>
    <property type="match status" value="1"/>
</dbReference>
<dbReference type="PANTHER" id="PTHR46830:SF2">
    <property type="entry name" value="ALPHA-1,4-N-ACETYLGLUCOSAMINYLTRANSFERASE"/>
    <property type="match status" value="1"/>
</dbReference>
<evidence type="ECO:0000313" key="2">
    <source>
        <dbReference type="EMBL" id="KAI9639677.1"/>
    </source>
</evidence>
<feature type="non-terminal residue" evidence="2">
    <location>
        <position position="323"/>
    </location>
</feature>
<comment type="similarity">
    <text evidence="1">Belongs to the glycosyltransferase 32 family.</text>
</comment>
<gene>
    <name evidence="2" type="ORF">MKK02DRAFT_19261</name>
</gene>
<name>A0AA38HEJ2_9TREE</name>
<protein>
    <recommendedName>
        <fullName evidence="4">Glycosyltransferase family 32 protein</fullName>
    </recommendedName>
</protein>
<dbReference type="InterPro" id="IPR029044">
    <property type="entry name" value="Nucleotide-diphossugar_trans"/>
</dbReference>
<organism evidence="2 3">
    <name type="scientific">Dioszegia hungarica</name>
    <dbReference type="NCBI Taxonomy" id="4972"/>
    <lineage>
        <taxon>Eukaryota</taxon>
        <taxon>Fungi</taxon>
        <taxon>Dikarya</taxon>
        <taxon>Basidiomycota</taxon>
        <taxon>Agaricomycotina</taxon>
        <taxon>Tremellomycetes</taxon>
        <taxon>Tremellales</taxon>
        <taxon>Bulleribasidiaceae</taxon>
        <taxon>Dioszegia</taxon>
    </lineage>
</organism>
<dbReference type="InterPro" id="IPR007577">
    <property type="entry name" value="GlycoTrfase_DXD_sugar-bd_CS"/>
</dbReference>
<accession>A0AA38HEJ2</accession>
<dbReference type="Proteomes" id="UP001164286">
    <property type="component" value="Unassembled WGS sequence"/>
</dbReference>
<comment type="caution">
    <text evidence="2">The sequence shown here is derived from an EMBL/GenBank/DDBJ whole genome shotgun (WGS) entry which is preliminary data.</text>
</comment>
<keyword evidence="3" id="KW-1185">Reference proteome</keyword>
<evidence type="ECO:0000313" key="3">
    <source>
        <dbReference type="Proteomes" id="UP001164286"/>
    </source>
</evidence>
<dbReference type="RefSeq" id="XP_052949454.1">
    <property type="nucleotide sequence ID" value="XM_053086066.1"/>
</dbReference>
<evidence type="ECO:0008006" key="4">
    <source>
        <dbReference type="Google" id="ProtNLM"/>
    </source>
</evidence>
<dbReference type="Gene3D" id="3.90.550.20">
    <property type="match status" value="1"/>
</dbReference>
<dbReference type="PANTHER" id="PTHR46830">
    <property type="entry name" value="TRANSFERASE, PUTATIVE-RELATED"/>
    <property type="match status" value="1"/>
</dbReference>
<dbReference type="AlphaFoldDB" id="A0AA38HEJ2"/>
<dbReference type="GeneID" id="77725267"/>
<dbReference type="SUPFAM" id="SSF53448">
    <property type="entry name" value="Nucleotide-diphospho-sugar transferases"/>
    <property type="match status" value="1"/>
</dbReference>
<reference evidence="2" key="1">
    <citation type="journal article" date="2022" name="G3 (Bethesda)">
        <title>High quality genome of the basidiomycete yeast Dioszegia hungarica PDD-24b-2 isolated from cloud water.</title>
        <authorList>
            <person name="Jarrige D."/>
            <person name="Haridas S."/>
            <person name="Bleykasten-Grosshans C."/>
            <person name="Joly M."/>
            <person name="Nadalig T."/>
            <person name="Sancelme M."/>
            <person name="Vuilleumier S."/>
            <person name="Grigoriev I.V."/>
            <person name="Amato P."/>
            <person name="Bringel F."/>
        </authorList>
    </citation>
    <scope>NUCLEOTIDE SEQUENCE</scope>
    <source>
        <strain evidence="2">PDD-24b-2</strain>
    </source>
</reference>
<evidence type="ECO:0000256" key="1">
    <source>
        <dbReference type="ARBA" id="ARBA00009003"/>
    </source>
</evidence>
<proteinExistence type="inferred from homology"/>
<sequence length="323" mass="36658">DPIPNILHYVYGLKEQTDDFPYFAYLAVRSALITLEPEKVMFHCVYQPSGYWWDRLLEWEGETHGKAESVKVEVVKAREVEWIGPQRRPVEHYAHKADILRLEVLLEYGGIYLDIDTFIVRPFAPYGLMRQDVVLGMEAHPLNPALMSYGPGSDDGMHPKGLCNGVIIARPGAEFLRRWMTTYEEAFDSSYWEYNSVMPWLLAKLYPTLLTVLSDRAFFWPLYTKDHIHAVHSTTDYDFSSSGQLAYHAWESLAKDHLGALTPENVRLKNSSFTRLVRPFQASDEEVRWKAALGELSGGAGLGSSWGVGQLGIAKSLGWGRLA</sequence>